<evidence type="ECO:0000313" key="1">
    <source>
        <dbReference type="EMBL" id="KAJ5105411.1"/>
    </source>
</evidence>
<accession>A0A9W9FS33</accession>
<protein>
    <submittedName>
        <fullName evidence="1">Uncharacterized protein</fullName>
    </submittedName>
</protein>
<dbReference type="InterPro" id="IPR022085">
    <property type="entry name" value="OpdG"/>
</dbReference>
<dbReference type="RefSeq" id="XP_056514407.1">
    <property type="nucleotide sequence ID" value="XM_056653340.1"/>
</dbReference>
<evidence type="ECO:0000313" key="2">
    <source>
        <dbReference type="Proteomes" id="UP001141434"/>
    </source>
</evidence>
<sequence>MSPQNLKLQDPESRNAPATEIATEFNTMPGFETQPQFAGTAEYSDTRLFAILDDFLQSNNNNTETSHDSAVRSILRLVPDGVPLLQEVSNVGQVILEIAEQIPYYHPAHVKLARVLEEPSISPKFMSGPGLNGLYQRSQRFDREREIRFEGNFSAFLAHVSSAHIGRHDPSDALMTMQNALETPLDGETLADRKLEIITAAQYILWDGQGLFKHALCPYPNDGRGDWKPGLLCIGEHGLTLERWRFWKKKFERITAGDSGVDEECREVSRKAVVLMDAIEE</sequence>
<dbReference type="AlphaFoldDB" id="A0A9W9FS33"/>
<dbReference type="PANTHER" id="PTHR38797">
    <property type="entry name" value="NUCLEAR PORE COMPLEX PROTEIN NUP85-RELATED"/>
    <property type="match status" value="1"/>
</dbReference>
<organism evidence="1 2">
    <name type="scientific">Penicillium alfredii</name>
    <dbReference type="NCBI Taxonomy" id="1506179"/>
    <lineage>
        <taxon>Eukaryota</taxon>
        <taxon>Fungi</taxon>
        <taxon>Dikarya</taxon>
        <taxon>Ascomycota</taxon>
        <taxon>Pezizomycotina</taxon>
        <taxon>Eurotiomycetes</taxon>
        <taxon>Eurotiomycetidae</taxon>
        <taxon>Eurotiales</taxon>
        <taxon>Aspergillaceae</taxon>
        <taxon>Penicillium</taxon>
    </lineage>
</organism>
<dbReference type="GeneID" id="81392508"/>
<reference evidence="1" key="1">
    <citation type="submission" date="2022-11" db="EMBL/GenBank/DDBJ databases">
        <authorList>
            <person name="Petersen C."/>
        </authorList>
    </citation>
    <scope>NUCLEOTIDE SEQUENCE</scope>
    <source>
        <strain evidence="1">IBT 34128</strain>
    </source>
</reference>
<reference evidence="1" key="2">
    <citation type="journal article" date="2023" name="IMA Fungus">
        <title>Comparative genomic study of the Penicillium genus elucidates a diverse pangenome and 15 lateral gene transfer events.</title>
        <authorList>
            <person name="Petersen C."/>
            <person name="Sorensen T."/>
            <person name="Nielsen M.R."/>
            <person name="Sondergaard T.E."/>
            <person name="Sorensen J.L."/>
            <person name="Fitzpatrick D.A."/>
            <person name="Frisvad J.C."/>
            <person name="Nielsen K.L."/>
        </authorList>
    </citation>
    <scope>NUCLEOTIDE SEQUENCE</scope>
    <source>
        <strain evidence="1">IBT 34128</strain>
    </source>
</reference>
<dbReference type="Pfam" id="PF12311">
    <property type="entry name" value="DUF3632"/>
    <property type="match status" value="1"/>
</dbReference>
<keyword evidence="2" id="KW-1185">Reference proteome</keyword>
<dbReference type="Proteomes" id="UP001141434">
    <property type="component" value="Unassembled WGS sequence"/>
</dbReference>
<comment type="caution">
    <text evidence="1">The sequence shown here is derived from an EMBL/GenBank/DDBJ whole genome shotgun (WGS) entry which is preliminary data.</text>
</comment>
<dbReference type="OrthoDB" id="3350591at2759"/>
<dbReference type="EMBL" id="JAPMSZ010000004">
    <property type="protein sequence ID" value="KAJ5105411.1"/>
    <property type="molecule type" value="Genomic_DNA"/>
</dbReference>
<proteinExistence type="predicted"/>
<gene>
    <name evidence="1" type="ORF">NUU61_002758</name>
</gene>
<name>A0A9W9FS33_9EURO</name>
<dbReference type="PANTHER" id="PTHR38797:SF4">
    <property type="entry name" value="NUCLEAR PORE COMPLEX PROTEIN NUP85"/>
    <property type="match status" value="1"/>
</dbReference>
<dbReference type="InterPro" id="IPR053204">
    <property type="entry name" value="Oxopyrrolidines_Biosynth-assoc"/>
</dbReference>